<keyword evidence="3" id="KW-1185">Reference proteome</keyword>
<evidence type="ECO:0000313" key="3">
    <source>
        <dbReference type="Proteomes" id="UP000198697"/>
    </source>
</evidence>
<dbReference type="RefSeq" id="WP_092770014.1">
    <property type="nucleotide sequence ID" value="NZ_FOHS01000002.1"/>
</dbReference>
<proteinExistence type="predicted"/>
<sequence>MKNVLLALALFAFTASAATASEGGKGDKGKKAKKATTEAKAECAMASTPSCCMKKDAKTSTAATTPAAKPATKSL</sequence>
<evidence type="ECO:0000313" key="2">
    <source>
        <dbReference type="EMBL" id="SET34562.1"/>
    </source>
</evidence>
<accession>A0A1I0DPV1</accession>
<reference evidence="3" key="1">
    <citation type="submission" date="2016-10" db="EMBL/GenBank/DDBJ databases">
        <authorList>
            <person name="Varghese N."/>
            <person name="Submissions S."/>
        </authorList>
    </citation>
    <scope>NUCLEOTIDE SEQUENCE [LARGE SCALE GENOMIC DNA]</scope>
    <source>
        <strain evidence="3">DSM 15310</strain>
    </source>
</reference>
<dbReference type="Proteomes" id="UP000198697">
    <property type="component" value="Unassembled WGS sequence"/>
</dbReference>
<dbReference type="AlphaFoldDB" id="A0A1I0DPV1"/>
<evidence type="ECO:0008006" key="4">
    <source>
        <dbReference type="Google" id="ProtNLM"/>
    </source>
</evidence>
<feature type="chain" id="PRO_5011474975" description="Pentapeptide MXKDX repeat protein" evidence="1">
    <location>
        <begin position="18"/>
        <end position="75"/>
    </location>
</feature>
<gene>
    <name evidence="2" type="ORF">SAMN04487998_1504</name>
</gene>
<keyword evidence="1" id="KW-0732">Signal</keyword>
<dbReference type="STRING" id="82805.SAMN04487998_1504"/>
<feature type="signal peptide" evidence="1">
    <location>
        <begin position="1"/>
        <end position="17"/>
    </location>
</feature>
<organism evidence="2 3">
    <name type="scientific">Hymenobacter actinosclerus</name>
    <dbReference type="NCBI Taxonomy" id="82805"/>
    <lineage>
        <taxon>Bacteria</taxon>
        <taxon>Pseudomonadati</taxon>
        <taxon>Bacteroidota</taxon>
        <taxon>Cytophagia</taxon>
        <taxon>Cytophagales</taxon>
        <taxon>Hymenobacteraceae</taxon>
        <taxon>Hymenobacter</taxon>
    </lineage>
</organism>
<dbReference type="EMBL" id="FOHS01000002">
    <property type="protein sequence ID" value="SET34562.1"/>
    <property type="molecule type" value="Genomic_DNA"/>
</dbReference>
<protein>
    <recommendedName>
        <fullName evidence="4">Pentapeptide MXKDX repeat protein</fullName>
    </recommendedName>
</protein>
<evidence type="ECO:0000256" key="1">
    <source>
        <dbReference type="SAM" id="SignalP"/>
    </source>
</evidence>
<name>A0A1I0DPV1_9BACT</name>